<dbReference type="AlphaFoldDB" id="A0A4Y7TFS9"/>
<keyword evidence="2" id="KW-0812">Transmembrane</keyword>
<reference evidence="4 5" key="1">
    <citation type="journal article" date="2019" name="Nat. Ecol. Evol.">
        <title>Megaphylogeny resolves global patterns of mushroom evolution.</title>
        <authorList>
            <person name="Varga T."/>
            <person name="Krizsan K."/>
            <person name="Foldi C."/>
            <person name="Dima B."/>
            <person name="Sanchez-Garcia M."/>
            <person name="Sanchez-Ramirez S."/>
            <person name="Szollosi G.J."/>
            <person name="Szarkandi J.G."/>
            <person name="Papp V."/>
            <person name="Albert L."/>
            <person name="Andreopoulos W."/>
            <person name="Angelini C."/>
            <person name="Antonin V."/>
            <person name="Barry K.W."/>
            <person name="Bougher N.L."/>
            <person name="Buchanan P."/>
            <person name="Buyck B."/>
            <person name="Bense V."/>
            <person name="Catcheside P."/>
            <person name="Chovatia M."/>
            <person name="Cooper J."/>
            <person name="Damon W."/>
            <person name="Desjardin D."/>
            <person name="Finy P."/>
            <person name="Geml J."/>
            <person name="Haridas S."/>
            <person name="Hughes K."/>
            <person name="Justo A."/>
            <person name="Karasinski D."/>
            <person name="Kautmanova I."/>
            <person name="Kiss B."/>
            <person name="Kocsube S."/>
            <person name="Kotiranta H."/>
            <person name="LaButti K.M."/>
            <person name="Lechner B.E."/>
            <person name="Liimatainen K."/>
            <person name="Lipzen A."/>
            <person name="Lukacs Z."/>
            <person name="Mihaltcheva S."/>
            <person name="Morgado L.N."/>
            <person name="Niskanen T."/>
            <person name="Noordeloos M.E."/>
            <person name="Ohm R.A."/>
            <person name="Ortiz-Santana B."/>
            <person name="Ovrebo C."/>
            <person name="Racz N."/>
            <person name="Riley R."/>
            <person name="Savchenko A."/>
            <person name="Shiryaev A."/>
            <person name="Soop K."/>
            <person name="Spirin V."/>
            <person name="Szebenyi C."/>
            <person name="Tomsovsky M."/>
            <person name="Tulloss R.E."/>
            <person name="Uehling J."/>
            <person name="Grigoriev I.V."/>
            <person name="Vagvolgyi C."/>
            <person name="Papp T."/>
            <person name="Martin F.M."/>
            <person name="Miettinen O."/>
            <person name="Hibbett D.S."/>
            <person name="Nagy L.G."/>
        </authorList>
    </citation>
    <scope>NUCLEOTIDE SEQUENCE [LARGE SCALE GENOMIC DNA]</scope>
    <source>
        <strain evidence="4 5">FP101781</strain>
    </source>
</reference>
<evidence type="ECO:0000256" key="1">
    <source>
        <dbReference type="ARBA" id="ARBA00007920"/>
    </source>
</evidence>
<evidence type="ECO:0000313" key="4">
    <source>
        <dbReference type="EMBL" id="TEB33020.1"/>
    </source>
</evidence>
<keyword evidence="2" id="KW-1133">Transmembrane helix</keyword>
<dbReference type="STRING" id="71717.A0A4Y7TFS9"/>
<feature type="domain" description="DUF676" evidence="3">
    <location>
        <begin position="4"/>
        <end position="205"/>
    </location>
</feature>
<comment type="caution">
    <text evidence="4">The sequence shown here is derived from an EMBL/GenBank/DDBJ whole genome shotgun (WGS) entry which is preliminary data.</text>
</comment>
<protein>
    <submittedName>
        <fullName evidence="4">Lipid particle protein</fullName>
    </submittedName>
</protein>
<dbReference type="InterPro" id="IPR007751">
    <property type="entry name" value="DUF676_lipase-like"/>
</dbReference>
<gene>
    <name evidence="4" type="ORF">FA13DRAFT_1730754</name>
</gene>
<dbReference type="OrthoDB" id="273452at2759"/>
<keyword evidence="2" id="KW-0472">Membrane</keyword>
<comment type="similarity">
    <text evidence="1">Belongs to the putative lipase ROG1 family.</text>
</comment>
<accession>A0A4Y7TFS9</accession>
<sequence length="431" mass="48882">MSTIHLLVLIHGMWGHPGHLAELHRIAEETYSEPLEDGGKLEILLPETNRENSTYDGIDWGGERVAKEVLEKVEELEKSGSTVTKLSVTGYSLGGLLARYVVGILHQQKFFHKVTPVNFNTIATPHVGLLRYPSFMSSVFSKLGPKLLSRTGEQFYCVDQWSPNGRPLLEVMADPERIFYQALAKFQHLRIYANAVNDITVPYITAAIEMEDPFIEHATNGINLVMNEKHEHIIEEYTISETPPPPPVKPKVLTREWVSSMKPRRPLLPPALQLRFPFNLVLYTLLPILIPTFLSIAVVRLSLASRDSRARIKLLEKEGSGGSQQRLIHVLAELENDMENAVAELVDGDDPGIITPSRMPIIKAHEHPILTPLQRKIIVWLNTLPELKKERAFFPNLRNAHAMIISRDVKRFEAHREGEDVIRHWANHLVL</sequence>
<evidence type="ECO:0000313" key="5">
    <source>
        <dbReference type="Proteomes" id="UP000298030"/>
    </source>
</evidence>
<dbReference type="Proteomes" id="UP000298030">
    <property type="component" value="Unassembled WGS sequence"/>
</dbReference>
<dbReference type="PANTHER" id="PTHR12482:SF62">
    <property type="entry name" value="LIPASE ROG1-RELATED"/>
    <property type="match status" value="1"/>
</dbReference>
<feature type="transmembrane region" description="Helical" evidence="2">
    <location>
        <begin position="280"/>
        <end position="303"/>
    </location>
</feature>
<dbReference type="SUPFAM" id="SSF53474">
    <property type="entry name" value="alpha/beta-Hydrolases"/>
    <property type="match status" value="1"/>
</dbReference>
<dbReference type="PANTHER" id="PTHR12482">
    <property type="entry name" value="LIPASE ROG1-RELATED-RELATED"/>
    <property type="match status" value="1"/>
</dbReference>
<name>A0A4Y7TFS9_COPMI</name>
<dbReference type="Pfam" id="PF05057">
    <property type="entry name" value="DUF676"/>
    <property type="match status" value="1"/>
</dbReference>
<dbReference type="InterPro" id="IPR029058">
    <property type="entry name" value="AB_hydrolase_fold"/>
</dbReference>
<proteinExistence type="inferred from homology"/>
<dbReference type="Gene3D" id="3.40.50.1820">
    <property type="entry name" value="alpha/beta hydrolase"/>
    <property type="match status" value="1"/>
</dbReference>
<organism evidence="4 5">
    <name type="scientific">Coprinellus micaceus</name>
    <name type="common">Glistening ink-cap mushroom</name>
    <name type="synonym">Coprinus micaceus</name>
    <dbReference type="NCBI Taxonomy" id="71717"/>
    <lineage>
        <taxon>Eukaryota</taxon>
        <taxon>Fungi</taxon>
        <taxon>Dikarya</taxon>
        <taxon>Basidiomycota</taxon>
        <taxon>Agaricomycotina</taxon>
        <taxon>Agaricomycetes</taxon>
        <taxon>Agaricomycetidae</taxon>
        <taxon>Agaricales</taxon>
        <taxon>Agaricineae</taxon>
        <taxon>Psathyrellaceae</taxon>
        <taxon>Coprinellus</taxon>
    </lineage>
</organism>
<dbReference type="EMBL" id="QPFP01000013">
    <property type="protein sequence ID" value="TEB33020.1"/>
    <property type="molecule type" value="Genomic_DNA"/>
</dbReference>
<dbReference type="InterPro" id="IPR044294">
    <property type="entry name" value="Lipase-like"/>
</dbReference>
<keyword evidence="5" id="KW-1185">Reference proteome</keyword>
<evidence type="ECO:0000256" key="2">
    <source>
        <dbReference type="SAM" id="Phobius"/>
    </source>
</evidence>
<evidence type="ECO:0000259" key="3">
    <source>
        <dbReference type="Pfam" id="PF05057"/>
    </source>
</evidence>